<accession>A0A8J8GCX8</accession>
<dbReference type="Gene3D" id="3.30.70.20">
    <property type="match status" value="2"/>
</dbReference>
<dbReference type="GO" id="GO:0046872">
    <property type="term" value="F:metal ion binding"/>
    <property type="evidence" value="ECO:0007669"/>
    <property type="project" value="UniProtKB-KW"/>
</dbReference>
<evidence type="ECO:0000256" key="6">
    <source>
        <dbReference type="ARBA" id="ARBA00023014"/>
    </source>
</evidence>
<evidence type="ECO:0000256" key="5">
    <source>
        <dbReference type="ARBA" id="ARBA00023004"/>
    </source>
</evidence>
<dbReference type="GO" id="GO:0030313">
    <property type="term" value="C:cell envelope"/>
    <property type="evidence" value="ECO:0007669"/>
    <property type="project" value="UniProtKB-SubCell"/>
</dbReference>
<feature type="transmembrane region" description="Helical" evidence="7">
    <location>
        <begin position="307"/>
        <end position="327"/>
    </location>
</feature>
<evidence type="ECO:0000313" key="9">
    <source>
        <dbReference type="EMBL" id="NSL50846.1"/>
    </source>
</evidence>
<evidence type="ECO:0000256" key="7">
    <source>
        <dbReference type="SAM" id="Phobius"/>
    </source>
</evidence>
<keyword evidence="2" id="KW-0004">4Fe-4S</keyword>
<protein>
    <submittedName>
        <fullName evidence="9">4Fe-4S dicluster domain-containing protein</fullName>
    </submittedName>
</protein>
<keyword evidence="6" id="KW-0411">Iron-sulfur</keyword>
<evidence type="ECO:0000256" key="4">
    <source>
        <dbReference type="ARBA" id="ARBA00022737"/>
    </source>
</evidence>
<proteinExistence type="predicted"/>
<dbReference type="GO" id="GO:0051539">
    <property type="term" value="F:4 iron, 4 sulfur cluster binding"/>
    <property type="evidence" value="ECO:0007669"/>
    <property type="project" value="UniProtKB-KW"/>
</dbReference>
<reference evidence="9" key="1">
    <citation type="submission" date="2020-06" db="EMBL/GenBank/DDBJ databases">
        <title>A novel thermopfilic bacterium from Erzurum, Turkey.</title>
        <authorList>
            <person name="Adiguzel A."/>
            <person name="Ay H."/>
            <person name="Baltaci M.O."/>
        </authorList>
    </citation>
    <scope>NUCLEOTIDE SEQUENCE</scope>
    <source>
        <strain evidence="9">P2</strain>
    </source>
</reference>
<name>A0A8J8GCX8_9BACI</name>
<dbReference type="PANTHER" id="PTHR43545:SF4">
    <property type="entry name" value="IRON-SULFUR PROTEIN"/>
    <property type="match status" value="1"/>
</dbReference>
<evidence type="ECO:0000313" key="10">
    <source>
        <dbReference type="Proteomes" id="UP000625804"/>
    </source>
</evidence>
<dbReference type="AlphaFoldDB" id="A0A8J8GCX8"/>
<comment type="subcellular location">
    <subcellularLocation>
        <location evidence="1">Cell envelope</location>
    </subcellularLocation>
</comment>
<evidence type="ECO:0000259" key="8">
    <source>
        <dbReference type="PROSITE" id="PS51379"/>
    </source>
</evidence>
<keyword evidence="7" id="KW-1133">Transmembrane helix</keyword>
<keyword evidence="5" id="KW-0408">Iron</keyword>
<keyword evidence="4" id="KW-0677">Repeat</keyword>
<dbReference type="CDD" id="cd16368">
    <property type="entry name" value="DMSOR_beta_like"/>
    <property type="match status" value="1"/>
</dbReference>
<dbReference type="InterPro" id="IPR051555">
    <property type="entry name" value="FDH_Electron_Transfer_Unit"/>
</dbReference>
<dbReference type="Proteomes" id="UP000625804">
    <property type="component" value="Unassembled WGS sequence"/>
</dbReference>
<comment type="caution">
    <text evidence="9">The sequence shown here is derived from an EMBL/GenBank/DDBJ whole genome shotgun (WGS) entry which is preliminary data.</text>
</comment>
<dbReference type="PANTHER" id="PTHR43545">
    <property type="entry name" value="FORMATE DEHYDROGENASE, NITRATE-INDUCIBLE, IRON-SULFUR SUBUNIT"/>
    <property type="match status" value="1"/>
</dbReference>
<evidence type="ECO:0000256" key="1">
    <source>
        <dbReference type="ARBA" id="ARBA00004196"/>
    </source>
</evidence>
<feature type="domain" description="4Fe-4S ferredoxin-type" evidence="8">
    <location>
        <begin position="122"/>
        <end position="153"/>
    </location>
</feature>
<gene>
    <name evidence="9" type="ORF">HR057_03585</name>
</gene>
<keyword evidence="7" id="KW-0472">Membrane</keyword>
<dbReference type="Pfam" id="PF13247">
    <property type="entry name" value="Fer4_11"/>
    <property type="match status" value="1"/>
</dbReference>
<evidence type="ECO:0000256" key="2">
    <source>
        <dbReference type="ARBA" id="ARBA00022485"/>
    </source>
</evidence>
<keyword evidence="7" id="KW-0812">Transmembrane</keyword>
<sequence length="338" mass="37506">MSGQITRRTFIKRTAQAGAVSTIMLSGIDKVVAQIPIGIEKGTVIDLTKCDGCKGKEIPLCVLACREKNENRFPQPKREDIKPYWPQKKFEDWSDKQEVTNRLTPYNWTFVDHVQVEHEGKIEEVFLPRRCMHCDHPTCLNLCPFGAIKKSKEGAVTIDDGYCMGGAKCRDVCPWDIPQRQAGVGLYLKLVPELAGGGVMYKCDFCADLLAKGEEPVCKTACPKNAIHFGTKEEMRNLAYNLASEMNGYVYGDKENGGTSTFYVSKVPFEKINEAIKKDKLAKGDEKPGRPTMEVAIDNELESFNGMMKSALIAPLAGAFAAGVVAYRTMKGKVKEDE</sequence>
<dbReference type="EMBL" id="JABTTE010000003">
    <property type="protein sequence ID" value="NSL50846.1"/>
    <property type="molecule type" value="Genomic_DNA"/>
</dbReference>
<dbReference type="SUPFAM" id="SSF54862">
    <property type="entry name" value="4Fe-4S ferredoxins"/>
    <property type="match status" value="1"/>
</dbReference>
<dbReference type="RefSeq" id="WP_173730053.1">
    <property type="nucleotide sequence ID" value="NZ_JABTTE010000003.1"/>
</dbReference>
<keyword evidence="10" id="KW-1185">Reference proteome</keyword>
<feature type="domain" description="4Fe-4S ferredoxin-type" evidence="8">
    <location>
        <begin position="154"/>
        <end position="183"/>
    </location>
</feature>
<evidence type="ECO:0000256" key="3">
    <source>
        <dbReference type="ARBA" id="ARBA00022723"/>
    </source>
</evidence>
<organism evidence="9 10">
    <name type="scientific">Calidifontibacillus erzurumensis</name>
    <dbReference type="NCBI Taxonomy" id="2741433"/>
    <lineage>
        <taxon>Bacteria</taxon>
        <taxon>Bacillati</taxon>
        <taxon>Bacillota</taxon>
        <taxon>Bacilli</taxon>
        <taxon>Bacillales</taxon>
        <taxon>Bacillaceae</taxon>
        <taxon>Calidifontibacillus/Schinkia group</taxon>
        <taxon>Calidifontibacillus</taxon>
    </lineage>
</organism>
<dbReference type="PROSITE" id="PS51318">
    <property type="entry name" value="TAT"/>
    <property type="match status" value="1"/>
</dbReference>
<dbReference type="InterPro" id="IPR017896">
    <property type="entry name" value="4Fe4S_Fe-S-bd"/>
</dbReference>
<dbReference type="InterPro" id="IPR006311">
    <property type="entry name" value="TAT_signal"/>
</dbReference>
<keyword evidence="3" id="KW-0479">Metal-binding</keyword>
<dbReference type="PROSITE" id="PS51379">
    <property type="entry name" value="4FE4S_FER_2"/>
    <property type="match status" value="2"/>
</dbReference>